<protein>
    <recommendedName>
        <fullName evidence="5">Carboxylic ester hydrolase</fullName>
        <ecNumber evidence="5">3.1.1.-</ecNumber>
    </recommendedName>
</protein>
<accession>A0A1R3RSS0</accession>
<keyword evidence="4" id="KW-1015">Disulfide bond</keyword>
<dbReference type="EMBL" id="KV907497">
    <property type="protein sequence ID" value="OOF97518.1"/>
    <property type="molecule type" value="Genomic_DNA"/>
</dbReference>
<dbReference type="PANTHER" id="PTHR33938:SF16">
    <property type="entry name" value="CARBOXYLIC ESTER HYDROLASE"/>
    <property type="match status" value="1"/>
</dbReference>
<gene>
    <name evidence="6" type="ORF">ASPCADRAFT_404686</name>
</gene>
<evidence type="ECO:0000313" key="7">
    <source>
        <dbReference type="Proteomes" id="UP000188318"/>
    </source>
</evidence>
<dbReference type="AlphaFoldDB" id="A0A1R3RSS0"/>
<dbReference type="Proteomes" id="UP000188318">
    <property type="component" value="Unassembled WGS sequence"/>
</dbReference>
<evidence type="ECO:0000256" key="4">
    <source>
        <dbReference type="ARBA" id="ARBA00023157"/>
    </source>
</evidence>
<keyword evidence="1" id="KW-0719">Serine esterase</keyword>
<sequence length="293" mass="32805">MAAHQVLAICNCATTSENLKKRVSVSYSTPAQNGTVTPQGALAASIMLDGLRTLDGKQVYVWYQPGSSFSDAETEYNSDSEQWELSITALGGEWVARFLELREADNLDSLQNVTYNTLKEWMELGWKRYADSLQTQWPDLTDFRAAGGKIIHYHGESDASIPTGSSVHYHESVRKTMYPELSYNESTEALSDWYRLFLVPGAAHCELNPYEANGPFPQTNIGFMIDWVENGVIPITLNATHLAGDNVGDNAQLCAFPLRPLWKNNGTTMDCVYDQASIDTWQYDFDAWSVPLY</sequence>
<dbReference type="InterPro" id="IPR011118">
    <property type="entry name" value="Tannase/feruloyl_esterase"/>
</dbReference>
<dbReference type="GO" id="GO:0052689">
    <property type="term" value="F:carboxylic ester hydrolase activity"/>
    <property type="evidence" value="ECO:0007669"/>
    <property type="project" value="UniProtKB-KW"/>
</dbReference>
<reference evidence="7" key="1">
    <citation type="journal article" date="2017" name="Genome Biol.">
        <title>Comparative genomics reveals high biological diversity and specific adaptations in the industrially and medically important fungal genus Aspergillus.</title>
        <authorList>
            <person name="de Vries R.P."/>
            <person name="Riley R."/>
            <person name="Wiebenga A."/>
            <person name="Aguilar-Osorio G."/>
            <person name="Amillis S."/>
            <person name="Uchima C.A."/>
            <person name="Anderluh G."/>
            <person name="Asadollahi M."/>
            <person name="Askin M."/>
            <person name="Barry K."/>
            <person name="Battaglia E."/>
            <person name="Bayram O."/>
            <person name="Benocci T."/>
            <person name="Braus-Stromeyer S.A."/>
            <person name="Caldana C."/>
            <person name="Canovas D."/>
            <person name="Cerqueira G.C."/>
            <person name="Chen F."/>
            <person name="Chen W."/>
            <person name="Choi C."/>
            <person name="Clum A."/>
            <person name="Dos Santos R.A."/>
            <person name="Damasio A.R."/>
            <person name="Diallinas G."/>
            <person name="Emri T."/>
            <person name="Fekete E."/>
            <person name="Flipphi M."/>
            <person name="Freyberg S."/>
            <person name="Gallo A."/>
            <person name="Gournas C."/>
            <person name="Habgood R."/>
            <person name="Hainaut M."/>
            <person name="Harispe M.L."/>
            <person name="Henrissat B."/>
            <person name="Hilden K.S."/>
            <person name="Hope R."/>
            <person name="Hossain A."/>
            <person name="Karabika E."/>
            <person name="Karaffa L."/>
            <person name="Karanyi Z."/>
            <person name="Krasevec N."/>
            <person name="Kuo A."/>
            <person name="Kusch H."/>
            <person name="LaButti K."/>
            <person name="Lagendijk E.L."/>
            <person name="Lapidus A."/>
            <person name="Levasseur A."/>
            <person name="Lindquist E."/>
            <person name="Lipzen A."/>
            <person name="Logrieco A.F."/>
            <person name="MacCabe A."/>
            <person name="Maekelae M.R."/>
            <person name="Malavazi I."/>
            <person name="Melin P."/>
            <person name="Meyer V."/>
            <person name="Mielnichuk N."/>
            <person name="Miskei M."/>
            <person name="Molnar A.P."/>
            <person name="Mule G."/>
            <person name="Ngan C.Y."/>
            <person name="Orejas M."/>
            <person name="Orosz E."/>
            <person name="Ouedraogo J.P."/>
            <person name="Overkamp K.M."/>
            <person name="Park H.-S."/>
            <person name="Perrone G."/>
            <person name="Piumi F."/>
            <person name="Punt P.J."/>
            <person name="Ram A.F."/>
            <person name="Ramon A."/>
            <person name="Rauscher S."/>
            <person name="Record E."/>
            <person name="Riano-Pachon D.M."/>
            <person name="Robert V."/>
            <person name="Roehrig J."/>
            <person name="Ruller R."/>
            <person name="Salamov A."/>
            <person name="Salih N.S."/>
            <person name="Samson R.A."/>
            <person name="Sandor E."/>
            <person name="Sanguinetti M."/>
            <person name="Schuetze T."/>
            <person name="Sepcic K."/>
            <person name="Shelest E."/>
            <person name="Sherlock G."/>
            <person name="Sophianopoulou V."/>
            <person name="Squina F.M."/>
            <person name="Sun H."/>
            <person name="Susca A."/>
            <person name="Todd R.B."/>
            <person name="Tsang A."/>
            <person name="Unkles S.E."/>
            <person name="van de Wiele N."/>
            <person name="van Rossen-Uffink D."/>
            <person name="Oliveira J.V."/>
            <person name="Vesth T.C."/>
            <person name="Visser J."/>
            <person name="Yu J.-H."/>
            <person name="Zhou M."/>
            <person name="Andersen M.R."/>
            <person name="Archer D.B."/>
            <person name="Baker S.E."/>
            <person name="Benoit I."/>
            <person name="Brakhage A.A."/>
            <person name="Braus G.H."/>
            <person name="Fischer R."/>
            <person name="Frisvad J.C."/>
            <person name="Goldman G.H."/>
            <person name="Houbraken J."/>
            <person name="Oakley B."/>
            <person name="Pocsi I."/>
            <person name="Scazzocchio C."/>
            <person name="Seiboth B."/>
            <person name="vanKuyk P.A."/>
            <person name="Wortman J."/>
            <person name="Dyer P.S."/>
            <person name="Grigoriev I.V."/>
        </authorList>
    </citation>
    <scope>NUCLEOTIDE SEQUENCE [LARGE SCALE GENOMIC DNA]</scope>
    <source>
        <strain evidence="7">ITEM 5010</strain>
    </source>
</reference>
<evidence type="ECO:0000256" key="5">
    <source>
        <dbReference type="RuleBase" id="RU361238"/>
    </source>
</evidence>
<evidence type="ECO:0000256" key="1">
    <source>
        <dbReference type="ARBA" id="ARBA00022487"/>
    </source>
</evidence>
<dbReference type="OMA" id="FQICISA"/>
<proteinExistence type="inferred from homology"/>
<comment type="similarity">
    <text evidence="5">Belongs to the tannase family.</text>
</comment>
<dbReference type="OrthoDB" id="3039123at2759"/>
<evidence type="ECO:0000256" key="3">
    <source>
        <dbReference type="ARBA" id="ARBA00022801"/>
    </source>
</evidence>
<dbReference type="PANTHER" id="PTHR33938">
    <property type="entry name" value="FERULOYL ESTERASE B-RELATED"/>
    <property type="match status" value="1"/>
</dbReference>
<evidence type="ECO:0000256" key="2">
    <source>
        <dbReference type="ARBA" id="ARBA00022729"/>
    </source>
</evidence>
<keyword evidence="2" id="KW-0732">Signal</keyword>
<dbReference type="Pfam" id="PF07519">
    <property type="entry name" value="Tannase"/>
    <property type="match status" value="1"/>
</dbReference>
<organism evidence="6 7">
    <name type="scientific">Aspergillus carbonarius (strain ITEM 5010)</name>
    <dbReference type="NCBI Taxonomy" id="602072"/>
    <lineage>
        <taxon>Eukaryota</taxon>
        <taxon>Fungi</taxon>
        <taxon>Dikarya</taxon>
        <taxon>Ascomycota</taxon>
        <taxon>Pezizomycotina</taxon>
        <taxon>Eurotiomycetes</taxon>
        <taxon>Eurotiomycetidae</taxon>
        <taxon>Eurotiales</taxon>
        <taxon>Aspergillaceae</taxon>
        <taxon>Aspergillus</taxon>
        <taxon>Aspergillus subgen. Circumdati</taxon>
    </lineage>
</organism>
<keyword evidence="3 5" id="KW-0378">Hydrolase</keyword>
<dbReference type="VEuPathDB" id="FungiDB:ASPCADRAFT_404686"/>
<evidence type="ECO:0000313" key="6">
    <source>
        <dbReference type="EMBL" id="OOF97518.1"/>
    </source>
</evidence>
<name>A0A1R3RSS0_ASPC5</name>
<dbReference type="EC" id="3.1.1.-" evidence="5"/>
<keyword evidence="7" id="KW-1185">Reference proteome</keyword>